<proteinExistence type="predicted"/>
<geneLocation type="plasmid" evidence="1 2">
    <name>p1</name>
</geneLocation>
<keyword evidence="2" id="KW-1185">Reference proteome</keyword>
<keyword evidence="1" id="KW-0614">Plasmid</keyword>
<dbReference type="EMBL" id="CP146023">
    <property type="protein sequence ID" value="WWQ69613.1"/>
    <property type="molecule type" value="Genomic_DNA"/>
</dbReference>
<dbReference type="Proteomes" id="UP001432251">
    <property type="component" value="Plasmid p1"/>
</dbReference>
<evidence type="ECO:0000313" key="2">
    <source>
        <dbReference type="Proteomes" id="UP001432251"/>
    </source>
</evidence>
<evidence type="ECO:0000313" key="1">
    <source>
        <dbReference type="EMBL" id="WWQ69613.1"/>
    </source>
</evidence>
<reference evidence="1" key="1">
    <citation type="journal article" date="2025" name="Int. J. Syst. Evol. Microbiol.">
        <title>Streptomyces citrinus sp. nov., with yellow diffusible pigment.</title>
        <authorList>
            <person name="He Y."/>
            <person name="Yang E."/>
            <person name="Xu J."/>
            <person name="Sun Y."/>
            <person name="Sun L."/>
        </authorList>
    </citation>
    <scope>NUCLEOTIDE SEQUENCE</scope>
    <source>
        <strain evidence="1">Q6</strain>
    </source>
</reference>
<name>A0ACD5AW84_9ACTN</name>
<organism evidence="1 2">
    <name type="scientific">Streptomyces citrinus</name>
    <dbReference type="NCBI Taxonomy" id="3118173"/>
    <lineage>
        <taxon>Bacteria</taxon>
        <taxon>Bacillati</taxon>
        <taxon>Actinomycetota</taxon>
        <taxon>Actinomycetes</taxon>
        <taxon>Kitasatosporales</taxon>
        <taxon>Streptomycetaceae</taxon>
        <taxon>Streptomyces</taxon>
    </lineage>
</organism>
<protein>
    <submittedName>
        <fullName evidence="1">Uncharacterized protein</fullName>
    </submittedName>
</protein>
<sequence>MKITQYVPLTGVTVRQLVAADHFSVPLPTGTSGATRSPWLHVTAVTPNRVLPGYATVATAEGEITLPYTEPVTPHSMSRTLPLTCANCRTLRWVHLNLAHRGVPVEAVCHECEDAHPPTDSGPAGPDSAAPSRPSEPSATGPVDDAGTCPRIPRPRTTGDTP</sequence>
<gene>
    <name evidence="1" type="ORF">V2W30_41365</name>
</gene>
<accession>A0ACD5AW84</accession>